<keyword evidence="2" id="KW-0732">Signal</keyword>
<feature type="compositionally biased region" description="Low complexity" evidence="1">
    <location>
        <begin position="59"/>
        <end position="73"/>
    </location>
</feature>
<accession>A0A939T299</accession>
<evidence type="ECO:0000313" key="3">
    <source>
        <dbReference type="EMBL" id="MBO2449286.1"/>
    </source>
</evidence>
<organism evidence="3 4">
    <name type="scientific">Actinomadura barringtoniae</name>
    <dbReference type="NCBI Taxonomy" id="1427535"/>
    <lineage>
        <taxon>Bacteria</taxon>
        <taxon>Bacillati</taxon>
        <taxon>Actinomycetota</taxon>
        <taxon>Actinomycetes</taxon>
        <taxon>Streptosporangiales</taxon>
        <taxon>Thermomonosporaceae</taxon>
        <taxon>Actinomadura</taxon>
    </lineage>
</organism>
<dbReference type="AlphaFoldDB" id="A0A939T299"/>
<proteinExistence type="predicted"/>
<keyword evidence="4" id="KW-1185">Reference proteome</keyword>
<name>A0A939T299_9ACTN</name>
<evidence type="ECO:0000256" key="2">
    <source>
        <dbReference type="SAM" id="SignalP"/>
    </source>
</evidence>
<feature type="region of interest" description="Disordered" evidence="1">
    <location>
        <begin position="30"/>
        <end position="81"/>
    </location>
</feature>
<dbReference type="RefSeq" id="WP_208257147.1">
    <property type="nucleotide sequence ID" value="NZ_JAGEOJ010000007.1"/>
</dbReference>
<feature type="signal peptide" evidence="2">
    <location>
        <begin position="1"/>
        <end position="25"/>
    </location>
</feature>
<dbReference type="Proteomes" id="UP000669179">
    <property type="component" value="Unassembled WGS sequence"/>
</dbReference>
<protein>
    <submittedName>
        <fullName evidence="3">Uncharacterized protein</fullName>
    </submittedName>
</protein>
<feature type="chain" id="PRO_5039037495" evidence="2">
    <location>
        <begin position="26"/>
        <end position="207"/>
    </location>
</feature>
<gene>
    <name evidence="3" type="ORF">J4573_19440</name>
</gene>
<reference evidence="3" key="1">
    <citation type="submission" date="2021-03" db="EMBL/GenBank/DDBJ databases">
        <authorList>
            <person name="Kanchanasin P."/>
            <person name="Saeng-In P."/>
            <person name="Phongsopitanun W."/>
            <person name="Yuki M."/>
            <person name="Kudo T."/>
            <person name="Ohkuma M."/>
            <person name="Tanasupawat S."/>
        </authorList>
    </citation>
    <scope>NUCLEOTIDE SEQUENCE</scope>
    <source>
        <strain evidence="3">GKU 128</strain>
    </source>
</reference>
<evidence type="ECO:0000313" key="4">
    <source>
        <dbReference type="Proteomes" id="UP000669179"/>
    </source>
</evidence>
<sequence length="207" mass="21321">MKTRYIVSWTVISICGTLLIAQAVAKSLGGGDPSSSAGARRDAGTSSLRAPADDRRPMSITPTSPITPSASSTVPPPVDPPPAVTIAVPGQRADVVGKTGVRLSGTAGQLRGNSLQVFIFAQDGRYYAASGGPIPVVNGRWALSIPRLGAGARDVGSIFVIMAALADHSCVKTLKAAHADKKGNVMFKRLPRGCREGASVTVHKIAP</sequence>
<comment type="caution">
    <text evidence="3">The sequence shown here is derived from an EMBL/GenBank/DDBJ whole genome shotgun (WGS) entry which is preliminary data.</text>
</comment>
<dbReference type="EMBL" id="JAGEOJ010000007">
    <property type="protein sequence ID" value="MBO2449286.1"/>
    <property type="molecule type" value="Genomic_DNA"/>
</dbReference>
<evidence type="ECO:0000256" key="1">
    <source>
        <dbReference type="SAM" id="MobiDB-lite"/>
    </source>
</evidence>